<evidence type="ECO:0000313" key="1">
    <source>
        <dbReference type="EMBL" id="EME84070.1"/>
    </source>
</evidence>
<name>M2Z2J6_PSEFD</name>
<evidence type="ECO:0000313" key="2">
    <source>
        <dbReference type="Proteomes" id="UP000016932"/>
    </source>
</evidence>
<dbReference type="RefSeq" id="XP_007924694.1">
    <property type="nucleotide sequence ID" value="XM_007926503.1"/>
</dbReference>
<organism evidence="1 2">
    <name type="scientific">Pseudocercospora fijiensis (strain CIRAD86)</name>
    <name type="common">Black leaf streak disease fungus</name>
    <name type="synonym">Mycosphaerella fijiensis</name>
    <dbReference type="NCBI Taxonomy" id="383855"/>
    <lineage>
        <taxon>Eukaryota</taxon>
        <taxon>Fungi</taxon>
        <taxon>Dikarya</taxon>
        <taxon>Ascomycota</taxon>
        <taxon>Pezizomycotina</taxon>
        <taxon>Dothideomycetes</taxon>
        <taxon>Dothideomycetidae</taxon>
        <taxon>Mycosphaerellales</taxon>
        <taxon>Mycosphaerellaceae</taxon>
        <taxon>Pseudocercospora</taxon>
    </lineage>
</organism>
<dbReference type="EMBL" id="KB446557">
    <property type="protein sequence ID" value="EME84070.1"/>
    <property type="molecule type" value="Genomic_DNA"/>
</dbReference>
<reference evidence="1 2" key="1">
    <citation type="journal article" date="2012" name="PLoS Pathog.">
        <title>Diverse lifestyles and strategies of plant pathogenesis encoded in the genomes of eighteen Dothideomycetes fungi.</title>
        <authorList>
            <person name="Ohm R.A."/>
            <person name="Feau N."/>
            <person name="Henrissat B."/>
            <person name="Schoch C.L."/>
            <person name="Horwitz B.A."/>
            <person name="Barry K.W."/>
            <person name="Condon B.J."/>
            <person name="Copeland A.C."/>
            <person name="Dhillon B."/>
            <person name="Glaser F."/>
            <person name="Hesse C.N."/>
            <person name="Kosti I."/>
            <person name="LaButti K."/>
            <person name="Lindquist E.A."/>
            <person name="Lucas S."/>
            <person name="Salamov A.A."/>
            <person name="Bradshaw R.E."/>
            <person name="Ciuffetti L."/>
            <person name="Hamelin R.C."/>
            <person name="Kema G.H.J."/>
            <person name="Lawrence C."/>
            <person name="Scott J.A."/>
            <person name="Spatafora J.W."/>
            <person name="Turgeon B.G."/>
            <person name="de Wit P.J.G.M."/>
            <person name="Zhong S."/>
            <person name="Goodwin S.B."/>
            <person name="Grigoriev I.V."/>
        </authorList>
    </citation>
    <scope>NUCLEOTIDE SEQUENCE [LARGE SCALE GENOMIC DNA]</scope>
    <source>
        <strain evidence="1 2">CIRAD86</strain>
    </source>
</reference>
<gene>
    <name evidence="1" type="ORF">MYCFIDRAFT_173121</name>
</gene>
<sequence length="66" mass="7175">MFCLRACVVCDANSSAFVRERSRRPYSARFALGYGYGYGFPRNADNAALWVSCPKSTSGVVNALAC</sequence>
<dbReference type="Proteomes" id="UP000016932">
    <property type="component" value="Unassembled WGS sequence"/>
</dbReference>
<accession>M2Z2J6</accession>
<dbReference type="HOGENOM" id="CLU_2832265_0_0_1"/>
<proteinExistence type="predicted"/>
<dbReference type="GeneID" id="19332920"/>
<dbReference type="AlphaFoldDB" id="M2Z2J6"/>
<protein>
    <submittedName>
        <fullName evidence="1">Uncharacterized protein</fullName>
    </submittedName>
</protein>
<dbReference type="KEGG" id="pfj:MYCFIDRAFT_173121"/>
<keyword evidence="2" id="KW-1185">Reference proteome</keyword>
<dbReference type="VEuPathDB" id="FungiDB:MYCFIDRAFT_173121"/>